<comment type="caution">
    <text evidence="2">The sequence shown here is derived from an EMBL/GenBank/DDBJ whole genome shotgun (WGS) entry which is preliminary data.</text>
</comment>
<protein>
    <submittedName>
        <fullName evidence="2">Peptide/nickel transport system substrate-binding protein</fullName>
    </submittedName>
</protein>
<reference evidence="2 3" key="1">
    <citation type="submission" date="2020-05" db="EMBL/GenBank/DDBJ databases">
        <title>Genomic Encyclopedia of Type Strains, Phase III (KMG-III): the genomes of soil and plant-associated and newly described type strains.</title>
        <authorList>
            <person name="Whitman W."/>
        </authorList>
    </citation>
    <scope>NUCLEOTIDE SEQUENCE [LARGE SCALE GENOMIC DNA]</scope>
    <source>
        <strain evidence="2 3">KCTC 19046</strain>
    </source>
</reference>
<dbReference type="PIRSF" id="PIRSF002741">
    <property type="entry name" value="MppA"/>
    <property type="match status" value="1"/>
</dbReference>
<evidence type="ECO:0000313" key="2">
    <source>
        <dbReference type="EMBL" id="NOV98684.1"/>
    </source>
</evidence>
<gene>
    <name evidence="2" type="ORF">HDG69_003279</name>
</gene>
<feature type="domain" description="Solute-binding protein family 5" evidence="1">
    <location>
        <begin position="105"/>
        <end position="443"/>
    </location>
</feature>
<evidence type="ECO:0000313" key="3">
    <source>
        <dbReference type="Proteomes" id="UP000757540"/>
    </source>
</evidence>
<dbReference type="Pfam" id="PF00496">
    <property type="entry name" value="SBP_bac_5"/>
    <property type="match status" value="1"/>
</dbReference>
<dbReference type="InterPro" id="IPR030678">
    <property type="entry name" value="Peptide/Ni-bd"/>
</dbReference>
<keyword evidence="3" id="KW-1185">Reference proteome</keyword>
<evidence type="ECO:0000259" key="1">
    <source>
        <dbReference type="Pfam" id="PF00496"/>
    </source>
</evidence>
<dbReference type="PANTHER" id="PTHR30290">
    <property type="entry name" value="PERIPLASMIC BINDING COMPONENT OF ABC TRANSPORTER"/>
    <property type="match status" value="1"/>
</dbReference>
<dbReference type="Proteomes" id="UP000757540">
    <property type="component" value="Unassembled WGS sequence"/>
</dbReference>
<proteinExistence type="predicted"/>
<dbReference type="InterPro" id="IPR039424">
    <property type="entry name" value="SBP_5"/>
</dbReference>
<dbReference type="EMBL" id="JABEZU010000004">
    <property type="protein sequence ID" value="NOV98684.1"/>
    <property type="molecule type" value="Genomic_DNA"/>
</dbReference>
<name>A0ABX2A734_9MICO</name>
<dbReference type="CDD" id="cd08503">
    <property type="entry name" value="PBP2_NikA_DppA_OppA_like_17"/>
    <property type="match status" value="1"/>
</dbReference>
<accession>A0ABX2A734</accession>
<dbReference type="PANTHER" id="PTHR30290:SF65">
    <property type="entry name" value="MONOACYL PHOSPHATIDYLINOSITOL TETRAMANNOSIDE-BINDING PROTEIN LPQW-RELATED"/>
    <property type="match status" value="1"/>
</dbReference>
<dbReference type="InterPro" id="IPR006311">
    <property type="entry name" value="TAT_signal"/>
</dbReference>
<dbReference type="InterPro" id="IPR000914">
    <property type="entry name" value="SBP_5_dom"/>
</dbReference>
<organism evidence="2 3">
    <name type="scientific">Isoptericola halotolerans</name>
    <dbReference type="NCBI Taxonomy" id="300560"/>
    <lineage>
        <taxon>Bacteria</taxon>
        <taxon>Bacillati</taxon>
        <taxon>Actinomycetota</taxon>
        <taxon>Actinomycetes</taxon>
        <taxon>Micrococcales</taxon>
        <taxon>Promicromonosporaceae</taxon>
        <taxon>Isoptericola</taxon>
    </lineage>
</organism>
<dbReference type="PROSITE" id="PS51257">
    <property type="entry name" value="PROKAR_LIPOPROTEIN"/>
    <property type="match status" value="1"/>
</dbReference>
<dbReference type="PROSITE" id="PS51318">
    <property type="entry name" value="TAT"/>
    <property type="match status" value="1"/>
</dbReference>
<dbReference type="RefSeq" id="WP_216645790.1">
    <property type="nucleotide sequence ID" value="NZ_BAAAML010000003.1"/>
</dbReference>
<sequence>MGPRSTMNDAMLTRRGLLLAGGLGLAAGLAGCAISGSPSSSPAPATTAAGGGTAGGTLRAAFLGGGAQESLNILLGPTTLDSVRMRSVHGQLGSLDPSGEDGVRLGVAEQITAAGDLSTYTVKLRPGVQFTDGSTLTAADVLHSLQLPMVLPALPYLQTVGQNFDLDSARVLDDLTLELPTLQPIADGHLLLCQNSFIVREGTEEFTVETPSCGPFQITEFVPGEGTALARFDDYYGGGTLLDGLELRGIPATDARVAALQSGDVDFAGDIGPVRARTLEGDDSIVVESTQEPYLTALNFAMNMNHEPFEDVDVRRAFKLAIDRQAIVDTVLYGRAEVGNDLPAKGFPDYASDIPQREHDPEAARDLLRKAGAEGMRVTLTTGSEIEGMNEVSTVVAQQLSEIGVEVELNSLPQGQLYSDMESYFSADFAAGYSPATPLLSGYTSTRVAGAPSAFGFDRPDIDELIFAARGTADADERAAKAREAQELMWDEGNGITPVFLPSVSASSAAVSGVVLRSWPDFSEASLS</sequence>